<dbReference type="EMBL" id="CP121196">
    <property type="protein sequence ID" value="XBH17708.1"/>
    <property type="molecule type" value="Genomic_DNA"/>
</dbReference>
<evidence type="ECO:0000313" key="1">
    <source>
        <dbReference type="EMBL" id="XBH17708.1"/>
    </source>
</evidence>
<name>A0AAU7DIY8_9BACT</name>
<accession>A0AAU7DIY8</accession>
<dbReference type="AlphaFoldDB" id="A0AAU7DIY8"/>
<dbReference type="RefSeq" id="WP_348262933.1">
    <property type="nucleotide sequence ID" value="NZ_CP121196.1"/>
</dbReference>
<gene>
    <name evidence="1" type="ORF">P8935_24475</name>
</gene>
<protein>
    <recommendedName>
        <fullName evidence="2">Tetratricopeptide repeat-containing protein</fullName>
    </recommendedName>
</protein>
<proteinExistence type="predicted"/>
<sequence>MSDFVALNPTSIHREIRNTLFGDVPLAELVRAHPKVPLAEPWLSFQRARDLKETGDIEGAKTAARKIVEMPDLDTRILLQAWHTLRELGDKPPQGREKEVLGVVVEIGMPKGLDLVAAYRDHRARYFNYSGAGVLWERRDDSLDALIDELLQAGTVVAQAIGPWTKPKPPEPKNGDARINLLTPSGIHLGNGPVEALNQDPMGGPILSAAFGLMKRLVELTKRASE</sequence>
<reference evidence="1" key="1">
    <citation type="submission" date="2023-03" db="EMBL/GenBank/DDBJ databases">
        <title>Edaphobacter sp.</title>
        <authorList>
            <person name="Huber K.J."/>
            <person name="Papendorf J."/>
            <person name="Pilke C."/>
            <person name="Bunk B."/>
            <person name="Sproeer C."/>
            <person name="Pester M."/>
        </authorList>
    </citation>
    <scope>NUCLEOTIDE SEQUENCE</scope>
    <source>
        <strain evidence="1">DSM 110680</strain>
    </source>
</reference>
<organism evidence="1">
    <name type="scientific">Telmatobacter sp. DSM 110680</name>
    <dbReference type="NCBI Taxonomy" id="3036704"/>
    <lineage>
        <taxon>Bacteria</taxon>
        <taxon>Pseudomonadati</taxon>
        <taxon>Acidobacteriota</taxon>
        <taxon>Terriglobia</taxon>
        <taxon>Terriglobales</taxon>
        <taxon>Acidobacteriaceae</taxon>
        <taxon>Telmatobacter</taxon>
    </lineage>
</organism>
<evidence type="ECO:0008006" key="2">
    <source>
        <dbReference type="Google" id="ProtNLM"/>
    </source>
</evidence>